<feature type="compositionally biased region" description="Polar residues" evidence="1">
    <location>
        <begin position="28"/>
        <end position="42"/>
    </location>
</feature>
<protein>
    <submittedName>
        <fullName evidence="3">Uncharacterized protein LOC115032356</fullName>
    </submittedName>
</protein>
<feature type="region of interest" description="Disordered" evidence="1">
    <location>
        <begin position="1"/>
        <end position="75"/>
    </location>
</feature>
<keyword evidence="2" id="KW-1185">Reference proteome</keyword>
<organism evidence="2 3">
    <name type="scientific">Mus caroli</name>
    <name type="common">Ryukyu mouse</name>
    <name type="synonym">Ricefield mouse</name>
    <dbReference type="NCBI Taxonomy" id="10089"/>
    <lineage>
        <taxon>Eukaryota</taxon>
        <taxon>Metazoa</taxon>
        <taxon>Chordata</taxon>
        <taxon>Craniata</taxon>
        <taxon>Vertebrata</taxon>
        <taxon>Euteleostomi</taxon>
        <taxon>Mammalia</taxon>
        <taxon>Eutheria</taxon>
        <taxon>Euarchontoglires</taxon>
        <taxon>Glires</taxon>
        <taxon>Rodentia</taxon>
        <taxon>Myomorpha</taxon>
        <taxon>Muroidea</taxon>
        <taxon>Muridae</taxon>
        <taxon>Murinae</taxon>
        <taxon>Mus</taxon>
        <taxon>Mus</taxon>
    </lineage>
</organism>
<accession>A0A6P7RWX0</accession>
<sequence>MAPRQEMAPPPALAPPEGRPAPERASPSTAPGTPPWSTTAHPTSKETRPKGSSSAVMSKNTVGLTMAAGSGEKRQWRLQSGTSLAAASFIPGSGPAHHRVARPDLDQSQLLPRRSDGATGLWARAGAGGAGREARVRSSAQRQVPARGLLRDGCGAVGGGRVRGQLGRMATQSGCP</sequence>
<dbReference type="AlphaFoldDB" id="A0A6P7RWX0"/>
<feature type="compositionally biased region" description="Pro residues" evidence="1">
    <location>
        <begin position="8"/>
        <end position="19"/>
    </location>
</feature>
<dbReference type="Proteomes" id="UP000515126">
    <property type="component" value="Chromosome 11"/>
</dbReference>
<gene>
    <name evidence="3" type="primary">LOC115032356</name>
</gene>
<proteinExistence type="predicted"/>
<dbReference type="GeneID" id="115032356"/>
<evidence type="ECO:0000313" key="3">
    <source>
        <dbReference type="RefSeq" id="XP_029339690.1"/>
    </source>
</evidence>
<reference evidence="3" key="1">
    <citation type="submission" date="2025-08" db="UniProtKB">
        <authorList>
            <consortium name="RefSeq"/>
        </authorList>
    </citation>
    <scope>IDENTIFICATION</scope>
</reference>
<evidence type="ECO:0000313" key="2">
    <source>
        <dbReference type="Proteomes" id="UP000515126"/>
    </source>
</evidence>
<feature type="region of interest" description="Disordered" evidence="1">
    <location>
        <begin position="110"/>
        <end position="144"/>
    </location>
</feature>
<name>A0A6P7RWX0_MUSCR</name>
<feature type="compositionally biased region" description="Polar residues" evidence="1">
    <location>
        <begin position="50"/>
        <end position="63"/>
    </location>
</feature>
<dbReference type="KEGG" id="mcal:115032356"/>
<dbReference type="RefSeq" id="XP_029339690.1">
    <property type="nucleotide sequence ID" value="XM_029483830.1"/>
</dbReference>
<evidence type="ECO:0000256" key="1">
    <source>
        <dbReference type="SAM" id="MobiDB-lite"/>
    </source>
</evidence>